<reference evidence="17 18" key="3">
    <citation type="journal article" date="2019" name="Extremophiles">
        <title>Biogeography of thermophiles and predominance of Thermus scotoductus in domestic water heaters.</title>
        <authorList>
            <person name="Wilpiszeski R.L."/>
            <person name="Zhang Z."/>
            <person name="House C.H."/>
        </authorList>
    </citation>
    <scope>NUCLEOTIDE SEQUENCE [LARGE SCALE GENOMIC DNA]</scope>
    <source>
        <strain evidence="14 20">10_S10</strain>
        <strain evidence="13 19">12_S12</strain>
        <strain evidence="12 21">16_S16</strain>
        <strain evidence="15 18">1_S1</strain>
        <strain evidence="11 17">32_S32</strain>
    </source>
</reference>
<keyword evidence="3 8" id="KW-0540">Nuclease</keyword>
<keyword evidence="4 8" id="KW-0479">Metal-binding</keyword>
<feature type="domain" description="PIN" evidence="9">
    <location>
        <begin position="1"/>
        <end position="124"/>
    </location>
</feature>
<dbReference type="Proteomes" id="UP000288073">
    <property type="component" value="Unassembled WGS sequence"/>
</dbReference>
<dbReference type="PANTHER" id="PTHR33653:SF1">
    <property type="entry name" value="RIBONUCLEASE VAPC2"/>
    <property type="match status" value="1"/>
</dbReference>
<accession>A0A0N0ZMP0</accession>
<evidence type="ECO:0000259" key="9">
    <source>
        <dbReference type="Pfam" id="PF01850"/>
    </source>
</evidence>
<keyword evidence="6 8" id="KW-0460">Magnesium</keyword>
<dbReference type="SUPFAM" id="SSF88723">
    <property type="entry name" value="PIN domain-like"/>
    <property type="match status" value="1"/>
</dbReference>
<sequence>MVLDTSAVLAILLREPGYETLLQRIVRGEPPKIGAPTLAEAGIVVVARLGFSYLHLLYELLEALGAEVIPFTEKHAREAIRAYKEFGRAQHPAGLNFGDCLSYATARVEGMPLLYKGDDFAQTDLGQK</sequence>
<dbReference type="EMBL" id="PEMN01000405">
    <property type="protein sequence ID" value="RTI13380.1"/>
    <property type="molecule type" value="Genomic_DNA"/>
</dbReference>
<dbReference type="Proteomes" id="UP000287962">
    <property type="component" value="Unassembled WGS sequence"/>
</dbReference>
<evidence type="ECO:0000256" key="1">
    <source>
        <dbReference type="ARBA" id="ARBA00001946"/>
    </source>
</evidence>
<evidence type="ECO:0000256" key="6">
    <source>
        <dbReference type="ARBA" id="ARBA00022842"/>
    </source>
</evidence>
<feature type="binding site" evidence="8">
    <location>
        <position position="99"/>
    </location>
    <ligand>
        <name>Mg(2+)</name>
        <dbReference type="ChEBI" id="CHEBI:18420"/>
    </ligand>
</feature>
<evidence type="ECO:0000256" key="3">
    <source>
        <dbReference type="ARBA" id="ARBA00022722"/>
    </source>
</evidence>
<keyword evidence="19" id="KW-1185">Reference proteome</keyword>
<evidence type="ECO:0000256" key="4">
    <source>
        <dbReference type="ARBA" id="ARBA00022723"/>
    </source>
</evidence>
<dbReference type="CDD" id="cd09871">
    <property type="entry name" value="PIN_MtVapC28-VapC30-like"/>
    <property type="match status" value="1"/>
</dbReference>
<protein>
    <recommendedName>
        <fullName evidence="8">Ribonuclease VapC</fullName>
        <shortName evidence="8">RNase VapC</shortName>
        <ecNumber evidence="8">3.1.-.-</ecNumber>
    </recommendedName>
    <alternativeName>
        <fullName evidence="8">Toxin VapC</fullName>
    </alternativeName>
</protein>
<keyword evidence="2 8" id="KW-1277">Toxin-antitoxin system</keyword>
<comment type="function">
    <text evidence="8">Toxic component of a toxin-antitoxin (TA) system. An RNase.</text>
</comment>
<evidence type="ECO:0000313" key="15">
    <source>
        <dbReference type="EMBL" id="RTI47433.1"/>
    </source>
</evidence>
<dbReference type="EMBL" id="PEML01000188">
    <property type="protein sequence ID" value="RTI07292.1"/>
    <property type="molecule type" value="Genomic_DNA"/>
</dbReference>
<evidence type="ECO:0000313" key="16">
    <source>
        <dbReference type="Proteomes" id="UP000053099"/>
    </source>
</evidence>
<dbReference type="GO" id="GO:0000287">
    <property type="term" value="F:magnesium ion binding"/>
    <property type="evidence" value="ECO:0007669"/>
    <property type="project" value="UniProtKB-UniRule"/>
</dbReference>
<evidence type="ECO:0000256" key="7">
    <source>
        <dbReference type="ARBA" id="ARBA00038093"/>
    </source>
</evidence>
<dbReference type="Gene3D" id="3.40.50.1010">
    <property type="entry name" value="5'-nuclease"/>
    <property type="match status" value="1"/>
</dbReference>
<dbReference type="EMBL" id="PEMW01000481">
    <property type="protein sequence ID" value="RTI47433.1"/>
    <property type="molecule type" value="Genomic_DNA"/>
</dbReference>
<dbReference type="Proteomes" id="UP000053099">
    <property type="component" value="Unassembled WGS sequence"/>
</dbReference>
<evidence type="ECO:0000256" key="8">
    <source>
        <dbReference type="HAMAP-Rule" id="MF_00265"/>
    </source>
</evidence>
<dbReference type="RefSeq" id="WP_015716453.1">
    <property type="nucleotide sequence ID" value="NZ_PELN01000110.1"/>
</dbReference>
<dbReference type="GO" id="GO:0004540">
    <property type="term" value="F:RNA nuclease activity"/>
    <property type="evidence" value="ECO:0007669"/>
    <property type="project" value="InterPro"/>
</dbReference>
<evidence type="ECO:0000313" key="12">
    <source>
        <dbReference type="EMBL" id="RTI02870.1"/>
    </source>
</evidence>
<evidence type="ECO:0000313" key="11">
    <source>
        <dbReference type="EMBL" id="RTH04076.1"/>
    </source>
</evidence>
<dbReference type="Proteomes" id="UP000286910">
    <property type="component" value="Unassembled WGS sequence"/>
</dbReference>
<comment type="cofactor">
    <cofactor evidence="1 8">
        <name>Mg(2+)</name>
        <dbReference type="ChEBI" id="CHEBI:18420"/>
    </cofactor>
</comment>
<dbReference type="HAMAP" id="MF_00265">
    <property type="entry name" value="VapC_Nob1"/>
    <property type="match status" value="1"/>
</dbReference>
<dbReference type="EMBL" id="LJJR01000043">
    <property type="protein sequence ID" value="KPD25950.1"/>
    <property type="molecule type" value="Genomic_DNA"/>
</dbReference>
<reference evidence="10 16" key="1">
    <citation type="submission" date="2015-09" db="EMBL/GenBank/DDBJ databases">
        <title>Draft genome sequence of Thermus scotoductus strain K1 isolated from a geothermal spring in Nagorno-Karabakh, Armenia.</title>
        <authorList>
            <person name="Saghatelyan A."/>
            <person name="Poghosyan L."/>
            <person name="Panosyan H."/>
            <person name="Birkeland N.-K."/>
        </authorList>
    </citation>
    <scope>NUCLEOTIDE SEQUENCE [LARGE SCALE GENOMIC DNA]</scope>
    <source>
        <strain evidence="10 16">K1</strain>
    </source>
</reference>
<dbReference type="Proteomes" id="UP000287467">
    <property type="component" value="Unassembled WGS sequence"/>
</dbReference>
<dbReference type="PANTHER" id="PTHR33653">
    <property type="entry name" value="RIBONUCLEASE VAPC2"/>
    <property type="match status" value="1"/>
</dbReference>
<dbReference type="EC" id="3.1.-.-" evidence="8"/>
<feature type="binding site" evidence="8">
    <location>
        <position position="4"/>
    </location>
    <ligand>
        <name>Mg(2+)</name>
        <dbReference type="ChEBI" id="CHEBI:18420"/>
    </ligand>
</feature>
<dbReference type="Proteomes" id="UP000288347">
    <property type="component" value="Unassembled WGS sequence"/>
</dbReference>
<evidence type="ECO:0000256" key="2">
    <source>
        <dbReference type="ARBA" id="ARBA00022649"/>
    </source>
</evidence>
<dbReference type="InterPro" id="IPR002716">
    <property type="entry name" value="PIN_dom"/>
</dbReference>
<comment type="caution">
    <text evidence="10">The sequence shown here is derived from an EMBL/GenBank/DDBJ whole genome shotgun (WGS) entry which is preliminary data.</text>
</comment>
<proteinExistence type="inferred from homology"/>
<dbReference type="EMBL" id="PEMH01000037">
    <property type="protein sequence ID" value="RTI02870.1"/>
    <property type="molecule type" value="Genomic_DNA"/>
</dbReference>
<dbReference type="InterPro" id="IPR022907">
    <property type="entry name" value="VapC_family"/>
</dbReference>
<evidence type="ECO:0000313" key="21">
    <source>
        <dbReference type="Proteomes" id="UP000288347"/>
    </source>
</evidence>
<evidence type="ECO:0000313" key="17">
    <source>
        <dbReference type="Proteomes" id="UP000286910"/>
    </source>
</evidence>
<dbReference type="AlphaFoldDB" id="A0A0N0ZMP0"/>
<dbReference type="GO" id="GO:0016787">
    <property type="term" value="F:hydrolase activity"/>
    <property type="evidence" value="ECO:0007669"/>
    <property type="project" value="UniProtKB-KW"/>
</dbReference>
<evidence type="ECO:0000313" key="20">
    <source>
        <dbReference type="Proteomes" id="UP000288073"/>
    </source>
</evidence>
<reference evidence="13" key="2">
    <citation type="submission" date="2017-10" db="EMBL/GenBank/DDBJ databases">
        <authorList>
            <person name="Wilpiszeski R.L."/>
            <person name="Zhidan Z."/>
            <person name="House C.H."/>
        </authorList>
    </citation>
    <scope>NUCLEOTIDE SEQUENCE</scope>
    <source>
        <strain evidence="13">12_S12</strain>
    </source>
</reference>
<evidence type="ECO:0000256" key="5">
    <source>
        <dbReference type="ARBA" id="ARBA00022801"/>
    </source>
</evidence>
<dbReference type="Pfam" id="PF01850">
    <property type="entry name" value="PIN"/>
    <property type="match status" value="1"/>
</dbReference>
<dbReference type="InterPro" id="IPR029060">
    <property type="entry name" value="PIN-like_dom_sf"/>
</dbReference>
<keyword evidence="8" id="KW-0800">Toxin</keyword>
<dbReference type="GO" id="GO:0090729">
    <property type="term" value="F:toxin activity"/>
    <property type="evidence" value="ECO:0007669"/>
    <property type="project" value="UniProtKB-KW"/>
</dbReference>
<comment type="similarity">
    <text evidence="7 8">Belongs to the PINc/VapC protein family.</text>
</comment>
<dbReference type="PATRIC" id="fig|37636.3.peg.1776"/>
<name>A0A0N0ZMP0_THESC</name>
<evidence type="ECO:0000313" key="19">
    <source>
        <dbReference type="Proteomes" id="UP000287962"/>
    </source>
</evidence>
<gene>
    <name evidence="8" type="primary">vapC</name>
    <name evidence="10" type="ORF">AN926_11495</name>
    <name evidence="15" type="ORF">CSW14_13965</name>
    <name evidence="14" type="ORF">CSW23_13990</name>
    <name evidence="13" type="ORF">CSW25_06570</name>
    <name evidence="12" type="ORF">CSW29_01735</name>
    <name evidence="11" type="ORF">CSW45_05805</name>
</gene>
<evidence type="ECO:0000313" key="10">
    <source>
        <dbReference type="EMBL" id="KPD25950.1"/>
    </source>
</evidence>
<dbReference type="InterPro" id="IPR050556">
    <property type="entry name" value="Type_II_TA_system_RNase"/>
</dbReference>
<evidence type="ECO:0000313" key="13">
    <source>
        <dbReference type="EMBL" id="RTI07292.1"/>
    </source>
</evidence>
<evidence type="ECO:0000313" key="18">
    <source>
        <dbReference type="Proteomes" id="UP000287467"/>
    </source>
</evidence>
<keyword evidence="5 8" id="KW-0378">Hydrolase</keyword>
<evidence type="ECO:0000313" key="14">
    <source>
        <dbReference type="EMBL" id="RTI13380.1"/>
    </source>
</evidence>
<organism evidence="10 16">
    <name type="scientific">Thermus scotoductus</name>
    <dbReference type="NCBI Taxonomy" id="37636"/>
    <lineage>
        <taxon>Bacteria</taxon>
        <taxon>Thermotogati</taxon>
        <taxon>Deinococcota</taxon>
        <taxon>Deinococci</taxon>
        <taxon>Thermales</taxon>
        <taxon>Thermaceae</taxon>
        <taxon>Thermus</taxon>
    </lineage>
</organism>
<dbReference type="EMBL" id="PELR01000144">
    <property type="protein sequence ID" value="RTH04076.1"/>
    <property type="molecule type" value="Genomic_DNA"/>
</dbReference>